<feature type="non-terminal residue" evidence="1">
    <location>
        <position position="296"/>
    </location>
</feature>
<dbReference type="Gene3D" id="3.60.40.10">
    <property type="entry name" value="PPM-type phosphatase domain"/>
    <property type="match status" value="1"/>
</dbReference>
<keyword evidence="2" id="KW-1185">Reference proteome</keyword>
<dbReference type="InterPro" id="IPR000222">
    <property type="entry name" value="PP2C_BS"/>
</dbReference>
<dbReference type="AlphaFoldDB" id="A0A1V9Y2C7"/>
<comment type="caution">
    <text evidence="1">The sequence shown here is derived from an EMBL/GenBank/DDBJ whole genome shotgun (WGS) entry which is preliminary data.</text>
</comment>
<sequence>MVLSVFGGVDVVDSQTSVVWEGLPMHSPTKWLNGCCCLQHLLIWLDMSTIRRCSTSRPSAITPASGAAEVSCGDQLRVLSSATVWGVVEMLSRVRNAFYNVVQNLDAFPVDDDQLEVGTGNGTGPNNDSRKLKFNYSRPEFLQLGSSEEIQASADHTLRPILVPRNISLLPWTAGYAETVNAGKSIRNEDQATCQAGAISPDPGCAQILEHATPNELEHHLNHCRDCIPYRYFALFDGHAGAAVAVAASRTLHRVIHLRLQQISSLLRNREKDGRIPLGPQYGAYSSAIFNNCDSK</sequence>
<dbReference type="InterPro" id="IPR036457">
    <property type="entry name" value="PPM-type-like_dom_sf"/>
</dbReference>
<proteinExistence type="predicted"/>
<evidence type="ECO:0000313" key="1">
    <source>
        <dbReference type="EMBL" id="OQR79861.1"/>
    </source>
</evidence>
<organism evidence="1 2">
    <name type="scientific">Tropilaelaps mercedesae</name>
    <dbReference type="NCBI Taxonomy" id="418985"/>
    <lineage>
        <taxon>Eukaryota</taxon>
        <taxon>Metazoa</taxon>
        <taxon>Ecdysozoa</taxon>
        <taxon>Arthropoda</taxon>
        <taxon>Chelicerata</taxon>
        <taxon>Arachnida</taxon>
        <taxon>Acari</taxon>
        <taxon>Parasitiformes</taxon>
        <taxon>Mesostigmata</taxon>
        <taxon>Gamasina</taxon>
        <taxon>Dermanyssoidea</taxon>
        <taxon>Laelapidae</taxon>
        <taxon>Tropilaelaps</taxon>
    </lineage>
</organism>
<gene>
    <name evidence="1" type="ORF">BIW11_05439</name>
</gene>
<dbReference type="InParanoid" id="A0A1V9Y2C7"/>
<evidence type="ECO:0000313" key="2">
    <source>
        <dbReference type="Proteomes" id="UP000192247"/>
    </source>
</evidence>
<accession>A0A1V9Y2C7</accession>
<dbReference type="OrthoDB" id="10264738at2759"/>
<dbReference type="PROSITE" id="PS01032">
    <property type="entry name" value="PPM_1"/>
    <property type="match status" value="1"/>
</dbReference>
<reference evidence="1 2" key="1">
    <citation type="journal article" date="2017" name="Gigascience">
        <title>Draft genome of the honey bee ectoparasitic mite, Tropilaelaps mercedesae, is shaped by the parasitic life history.</title>
        <authorList>
            <person name="Dong X."/>
            <person name="Armstrong S.D."/>
            <person name="Xia D."/>
            <person name="Makepeace B.L."/>
            <person name="Darby A.C."/>
            <person name="Kadowaki T."/>
        </authorList>
    </citation>
    <scope>NUCLEOTIDE SEQUENCE [LARGE SCALE GENOMIC DNA]</scope>
    <source>
        <strain evidence="1">Wuxi-XJTLU</strain>
    </source>
</reference>
<name>A0A1V9Y2C7_9ACAR</name>
<dbReference type="STRING" id="418985.A0A1V9Y2C7"/>
<dbReference type="EMBL" id="MNPL01000597">
    <property type="protein sequence ID" value="OQR79861.1"/>
    <property type="molecule type" value="Genomic_DNA"/>
</dbReference>
<dbReference type="SUPFAM" id="SSF81606">
    <property type="entry name" value="PP2C-like"/>
    <property type="match status" value="1"/>
</dbReference>
<dbReference type="Proteomes" id="UP000192247">
    <property type="component" value="Unassembled WGS sequence"/>
</dbReference>
<protein>
    <submittedName>
        <fullName evidence="1">Protein phosphatase 1H-like</fullName>
    </submittedName>
</protein>
<dbReference type="GO" id="GO:0043169">
    <property type="term" value="F:cation binding"/>
    <property type="evidence" value="ECO:0007669"/>
    <property type="project" value="InterPro"/>
</dbReference>